<dbReference type="PANTHER" id="PTHR43731:SF9">
    <property type="entry name" value="SLR1461 PROTEIN"/>
    <property type="match status" value="1"/>
</dbReference>
<keyword evidence="7" id="KW-0378">Hydrolase</keyword>
<feature type="transmembrane region" description="Helical" evidence="5">
    <location>
        <begin position="149"/>
        <end position="167"/>
    </location>
</feature>
<evidence type="ECO:0000256" key="3">
    <source>
        <dbReference type="ARBA" id="ARBA00022989"/>
    </source>
</evidence>
<keyword evidence="8" id="KW-1185">Reference proteome</keyword>
<dbReference type="InterPro" id="IPR035952">
    <property type="entry name" value="Rhomboid-like_sf"/>
</dbReference>
<dbReference type="GO" id="GO:0004252">
    <property type="term" value="F:serine-type endopeptidase activity"/>
    <property type="evidence" value="ECO:0007669"/>
    <property type="project" value="InterPro"/>
</dbReference>
<name>A0A1N6ZD61_9BACT</name>
<evidence type="ECO:0000256" key="4">
    <source>
        <dbReference type="ARBA" id="ARBA00023136"/>
    </source>
</evidence>
<dbReference type="Proteomes" id="UP000185924">
    <property type="component" value="Unassembled WGS sequence"/>
</dbReference>
<reference evidence="8" key="1">
    <citation type="submission" date="2017-01" db="EMBL/GenBank/DDBJ databases">
        <authorList>
            <person name="Varghese N."/>
            <person name="Submissions S."/>
        </authorList>
    </citation>
    <scope>NUCLEOTIDE SEQUENCE [LARGE SCALE GENOMIC DNA]</scope>
    <source>
        <strain evidence="8">DM9</strain>
    </source>
</reference>
<comment type="subcellular location">
    <subcellularLocation>
        <location evidence="1">Membrane</location>
        <topology evidence="1">Multi-pass membrane protein</topology>
    </subcellularLocation>
</comment>
<accession>A0A1N6ZD61</accession>
<keyword evidence="7" id="KW-0645">Protease</keyword>
<dbReference type="STRING" id="1077936.SAMN05421545_2908"/>
<keyword evidence="3 5" id="KW-1133">Transmembrane helix</keyword>
<dbReference type="EMBL" id="FTNM01000004">
    <property type="protein sequence ID" value="SIR24666.1"/>
    <property type="molecule type" value="Genomic_DNA"/>
</dbReference>
<dbReference type="PANTHER" id="PTHR43731">
    <property type="entry name" value="RHOMBOID PROTEASE"/>
    <property type="match status" value="1"/>
</dbReference>
<feature type="transmembrane region" description="Helical" evidence="5">
    <location>
        <begin position="21"/>
        <end position="42"/>
    </location>
</feature>
<evidence type="ECO:0000313" key="7">
    <source>
        <dbReference type="EMBL" id="SIR24666.1"/>
    </source>
</evidence>
<dbReference type="GO" id="GO:0016020">
    <property type="term" value="C:membrane"/>
    <property type="evidence" value="ECO:0007669"/>
    <property type="project" value="UniProtKB-SubCell"/>
</dbReference>
<evidence type="ECO:0000256" key="2">
    <source>
        <dbReference type="ARBA" id="ARBA00022692"/>
    </source>
</evidence>
<dbReference type="Pfam" id="PF01694">
    <property type="entry name" value="Rhomboid"/>
    <property type="match status" value="1"/>
</dbReference>
<gene>
    <name evidence="7" type="ORF">SAMN05421545_2908</name>
</gene>
<dbReference type="GO" id="GO:0006508">
    <property type="term" value="P:proteolysis"/>
    <property type="evidence" value="ECO:0007669"/>
    <property type="project" value="UniProtKB-KW"/>
</dbReference>
<protein>
    <submittedName>
        <fullName evidence="7">Membrane associated serine protease, rhomboid family</fullName>
    </submittedName>
</protein>
<evidence type="ECO:0000256" key="1">
    <source>
        <dbReference type="ARBA" id="ARBA00004141"/>
    </source>
</evidence>
<feature type="transmembrane region" description="Helical" evidence="5">
    <location>
        <begin position="97"/>
        <end position="117"/>
    </location>
</feature>
<dbReference type="AlphaFoldDB" id="A0A1N6ZD61"/>
<evidence type="ECO:0000313" key="8">
    <source>
        <dbReference type="Proteomes" id="UP000185924"/>
    </source>
</evidence>
<proteinExistence type="predicted"/>
<dbReference type="Gene3D" id="1.20.1540.10">
    <property type="entry name" value="Rhomboid-like"/>
    <property type="match status" value="1"/>
</dbReference>
<evidence type="ECO:0000256" key="5">
    <source>
        <dbReference type="SAM" id="Phobius"/>
    </source>
</evidence>
<sequence>MQVTPLQSHQSLKAEHERFAYSFLPGTLFVGLIWLVALLSYLNEVNLTWLGIHPRDFLGLIGVFMGPLIHSGLIHLLSNSFPLVLLSGFILFLHRSVALRVFVLVYVLSGLFTWFIGRDAYHVGASGVVYGLAGFLLFNGIVRRDRAGLAISLAILFLYSGLFYGLFPSEERISWEGHLGGLVAGLAAAVLYGEHVDKQVAIPAEPPLSQGERSAQQRHQSSTLVNPQYTWRYSLATPEPGRVYKQTALINKSSGMLEHPTSTK</sequence>
<keyword evidence="2 5" id="KW-0812">Transmembrane</keyword>
<dbReference type="InterPro" id="IPR022764">
    <property type="entry name" value="Peptidase_S54_rhomboid_dom"/>
</dbReference>
<keyword evidence="4 5" id="KW-0472">Membrane</keyword>
<dbReference type="InterPro" id="IPR050925">
    <property type="entry name" value="Rhomboid_protease_S54"/>
</dbReference>
<feature type="transmembrane region" description="Helical" evidence="5">
    <location>
        <begin position="123"/>
        <end position="142"/>
    </location>
</feature>
<evidence type="ECO:0000259" key="6">
    <source>
        <dbReference type="Pfam" id="PF01694"/>
    </source>
</evidence>
<feature type="domain" description="Peptidase S54 rhomboid" evidence="6">
    <location>
        <begin position="63"/>
        <end position="193"/>
    </location>
</feature>
<organism evidence="7 8">
    <name type="scientific">Pontibacter lucknowensis</name>
    <dbReference type="NCBI Taxonomy" id="1077936"/>
    <lineage>
        <taxon>Bacteria</taxon>
        <taxon>Pseudomonadati</taxon>
        <taxon>Bacteroidota</taxon>
        <taxon>Cytophagia</taxon>
        <taxon>Cytophagales</taxon>
        <taxon>Hymenobacteraceae</taxon>
        <taxon>Pontibacter</taxon>
    </lineage>
</organism>
<dbReference type="SUPFAM" id="SSF144091">
    <property type="entry name" value="Rhomboid-like"/>
    <property type="match status" value="1"/>
</dbReference>